<evidence type="ECO:0000313" key="7">
    <source>
        <dbReference type="Proteomes" id="UP000272400"/>
    </source>
</evidence>
<keyword evidence="3" id="KW-0815">Transposition</keyword>
<dbReference type="GO" id="GO:0004803">
    <property type="term" value="F:transposase activity"/>
    <property type="evidence" value="ECO:0007669"/>
    <property type="project" value="InterPro"/>
</dbReference>
<protein>
    <submittedName>
        <fullName evidence="6">Mutator family transposase</fullName>
    </submittedName>
</protein>
<evidence type="ECO:0000313" key="6">
    <source>
        <dbReference type="EMBL" id="ROO87567.1"/>
    </source>
</evidence>
<dbReference type="Proteomes" id="UP000272400">
    <property type="component" value="Unassembled WGS sequence"/>
</dbReference>
<name>A0A3N1D204_9ACTN</name>
<dbReference type="Pfam" id="PF00872">
    <property type="entry name" value="Transposase_mut"/>
    <property type="match status" value="1"/>
</dbReference>
<gene>
    <name evidence="6" type="ORF">EDD29_5180</name>
</gene>
<comment type="similarity">
    <text evidence="2">Belongs to the transposase mutator family.</text>
</comment>
<evidence type="ECO:0000256" key="1">
    <source>
        <dbReference type="ARBA" id="ARBA00002190"/>
    </source>
</evidence>
<evidence type="ECO:0000256" key="3">
    <source>
        <dbReference type="ARBA" id="ARBA00022578"/>
    </source>
</evidence>
<comment type="caution">
    <text evidence="6">The sequence shown here is derived from an EMBL/GenBank/DDBJ whole genome shotgun (WGS) entry which is preliminary data.</text>
</comment>
<dbReference type="AlphaFoldDB" id="A0A3N1D204"/>
<reference evidence="6 7" key="1">
    <citation type="submission" date="2018-11" db="EMBL/GenBank/DDBJ databases">
        <title>Sequencing the genomes of 1000 actinobacteria strains.</title>
        <authorList>
            <person name="Klenk H.-P."/>
        </authorList>
    </citation>
    <scope>NUCLEOTIDE SEQUENCE [LARGE SCALE GENOMIC DNA]</scope>
    <source>
        <strain evidence="6 7">DSM 44254</strain>
    </source>
</reference>
<evidence type="ECO:0000256" key="4">
    <source>
        <dbReference type="ARBA" id="ARBA00023125"/>
    </source>
</evidence>
<dbReference type="OrthoDB" id="9793302at2"/>
<proteinExistence type="inferred from homology"/>
<evidence type="ECO:0000256" key="2">
    <source>
        <dbReference type="ARBA" id="ARBA00010961"/>
    </source>
</evidence>
<sequence>MKLVLETVLQGGMDAHLGRGHGEITDPGEAVDHCNGARAKTVVADVGPVGIEVPRDRDVLGI</sequence>
<keyword evidence="4" id="KW-0238">DNA-binding</keyword>
<dbReference type="RefSeq" id="WP_123666834.1">
    <property type="nucleotide sequence ID" value="NZ_RJKE01000001.1"/>
</dbReference>
<organism evidence="6 7">
    <name type="scientific">Actinocorallia herbida</name>
    <dbReference type="NCBI Taxonomy" id="58109"/>
    <lineage>
        <taxon>Bacteria</taxon>
        <taxon>Bacillati</taxon>
        <taxon>Actinomycetota</taxon>
        <taxon>Actinomycetes</taxon>
        <taxon>Streptosporangiales</taxon>
        <taxon>Thermomonosporaceae</taxon>
        <taxon>Actinocorallia</taxon>
    </lineage>
</organism>
<keyword evidence="7" id="KW-1185">Reference proteome</keyword>
<comment type="function">
    <text evidence="1">Required for the transposition of the insertion element.</text>
</comment>
<evidence type="ECO:0000256" key="5">
    <source>
        <dbReference type="ARBA" id="ARBA00023172"/>
    </source>
</evidence>
<dbReference type="GO" id="GO:0006313">
    <property type="term" value="P:DNA transposition"/>
    <property type="evidence" value="ECO:0007669"/>
    <property type="project" value="InterPro"/>
</dbReference>
<dbReference type="InterPro" id="IPR001207">
    <property type="entry name" value="Transposase_mutator"/>
</dbReference>
<dbReference type="EMBL" id="RJKE01000001">
    <property type="protein sequence ID" value="ROO87567.1"/>
    <property type="molecule type" value="Genomic_DNA"/>
</dbReference>
<dbReference type="GO" id="GO:0003677">
    <property type="term" value="F:DNA binding"/>
    <property type="evidence" value="ECO:0007669"/>
    <property type="project" value="UniProtKB-KW"/>
</dbReference>
<accession>A0A3N1D204</accession>
<keyword evidence="5" id="KW-0233">DNA recombination</keyword>